<evidence type="ECO:0000256" key="4">
    <source>
        <dbReference type="ARBA" id="ARBA00022741"/>
    </source>
</evidence>
<feature type="domain" description="Protein kinase" evidence="11">
    <location>
        <begin position="669"/>
        <end position="983"/>
    </location>
</feature>
<dbReference type="GO" id="GO:0016301">
    <property type="term" value="F:kinase activity"/>
    <property type="evidence" value="ECO:0007669"/>
    <property type="project" value="UniProtKB-KW"/>
</dbReference>
<feature type="binding site" evidence="9">
    <location>
        <position position="696"/>
    </location>
    <ligand>
        <name>ATP</name>
        <dbReference type="ChEBI" id="CHEBI:30616"/>
    </ligand>
</feature>
<dbReference type="SMART" id="SM00220">
    <property type="entry name" value="S_TKc"/>
    <property type="match status" value="1"/>
</dbReference>
<evidence type="ECO:0000256" key="1">
    <source>
        <dbReference type="ARBA" id="ARBA00012513"/>
    </source>
</evidence>
<feature type="compositionally biased region" description="Pro residues" evidence="10">
    <location>
        <begin position="332"/>
        <end position="350"/>
    </location>
</feature>
<feature type="compositionally biased region" description="Basic residues" evidence="10">
    <location>
        <begin position="520"/>
        <end position="530"/>
    </location>
</feature>
<feature type="compositionally biased region" description="Basic residues" evidence="10">
    <location>
        <begin position="382"/>
        <end position="394"/>
    </location>
</feature>
<comment type="catalytic activity">
    <reaction evidence="8">
        <text>L-seryl-[protein] + ATP = O-phospho-L-seryl-[protein] + ADP + H(+)</text>
        <dbReference type="Rhea" id="RHEA:17989"/>
        <dbReference type="Rhea" id="RHEA-COMP:9863"/>
        <dbReference type="Rhea" id="RHEA-COMP:11604"/>
        <dbReference type="ChEBI" id="CHEBI:15378"/>
        <dbReference type="ChEBI" id="CHEBI:29999"/>
        <dbReference type="ChEBI" id="CHEBI:30616"/>
        <dbReference type="ChEBI" id="CHEBI:83421"/>
        <dbReference type="ChEBI" id="CHEBI:456216"/>
        <dbReference type="EC" id="2.7.11.1"/>
    </reaction>
</comment>
<feature type="region of interest" description="Disordered" evidence="10">
    <location>
        <begin position="21"/>
        <end position="434"/>
    </location>
</feature>
<dbReference type="EMBL" id="WHWB01033839">
    <property type="protein sequence ID" value="KAJ7416440.1"/>
    <property type="molecule type" value="Genomic_DNA"/>
</dbReference>
<evidence type="ECO:0000256" key="7">
    <source>
        <dbReference type="ARBA" id="ARBA00047899"/>
    </source>
</evidence>
<dbReference type="InterPro" id="IPR011009">
    <property type="entry name" value="Kinase-like_dom_sf"/>
</dbReference>
<evidence type="ECO:0000256" key="9">
    <source>
        <dbReference type="PROSITE-ProRule" id="PRU10141"/>
    </source>
</evidence>
<protein>
    <recommendedName>
        <fullName evidence="1">non-specific serine/threonine protein kinase</fullName>
        <ecNumber evidence="1">2.7.11.1</ecNumber>
    </recommendedName>
</protein>
<keyword evidence="6 9" id="KW-0067">ATP-binding</keyword>
<organism evidence="12 13">
    <name type="scientific">Willisornis vidua</name>
    <name type="common">Xingu scale-backed antbird</name>
    <dbReference type="NCBI Taxonomy" id="1566151"/>
    <lineage>
        <taxon>Eukaryota</taxon>
        <taxon>Metazoa</taxon>
        <taxon>Chordata</taxon>
        <taxon>Craniata</taxon>
        <taxon>Vertebrata</taxon>
        <taxon>Euteleostomi</taxon>
        <taxon>Archelosauria</taxon>
        <taxon>Archosauria</taxon>
        <taxon>Dinosauria</taxon>
        <taxon>Saurischia</taxon>
        <taxon>Theropoda</taxon>
        <taxon>Coelurosauria</taxon>
        <taxon>Aves</taxon>
        <taxon>Neognathae</taxon>
        <taxon>Neoaves</taxon>
        <taxon>Telluraves</taxon>
        <taxon>Australaves</taxon>
        <taxon>Passeriformes</taxon>
        <taxon>Thamnophilidae</taxon>
        <taxon>Willisornis</taxon>
    </lineage>
</organism>
<dbReference type="Gene3D" id="3.30.200.20">
    <property type="entry name" value="Phosphorylase Kinase, domain 1"/>
    <property type="match status" value="1"/>
</dbReference>
<evidence type="ECO:0000256" key="5">
    <source>
        <dbReference type="ARBA" id="ARBA00022777"/>
    </source>
</evidence>
<dbReference type="EC" id="2.7.11.1" evidence="1"/>
<dbReference type="SUPFAM" id="SSF56112">
    <property type="entry name" value="Protein kinase-like (PK-like)"/>
    <property type="match status" value="1"/>
</dbReference>
<dbReference type="Pfam" id="PF12330">
    <property type="entry name" value="Haspin_kinase"/>
    <property type="match status" value="1"/>
</dbReference>
<proteinExistence type="predicted"/>
<sequence length="983" mass="109010">MFLRSGALRTYSRREGFVRLLRPPDPWISPPMNRRNLFSSSSASVSAMSSGTSASAGPSNDRDYSPPRKRRPWSDSDSPAKVPHMRLRPRRKRSRQAGSGAAGRARRDTQNRPRGTEDRERDKENRPRSKENRPRGKENRTRGKENRTRGKENRTPLLSSPCPFPPPSRGPPWRRRRGVAPLCSTPQTPAPARPRRPQPPLSSTTDSDSPPAWPRRPAPLTSITDSDSLPARPRRLAPLSSITDGDSLPARPQRPEPPLSSTADGDSLLARPCRLAPLSSTTDGDSLLPRPRRRAPALRRRSLLLSTTVEDGLGPPRCHPPLPLSSPEECPGQPPPSSPEECPGQPPPSSPEEYAGQLPPPPGRGSLAGQAADQSAEPRLPCRARRSSRQRSCRARAAPSPQDAPGEPQYPAPCGRDASEDRSRGSAKGSSSCRRGIAKEYQLVPVVVLDSLEVPRRLASMKLSRQADVPPACQQPASPVGHRGILEHKQQRAKAAPGEGSACRRACISGISASRWHGLQPKRRKHKRQQQPKNHFSRAQVRQKPAQKGVLESSADVRDNDSSFLNSSWARVQVSLSFHKKKKVTTDDSFCSTSILSTPRKSQLSGYQASWSSGRAQGCSWSASSMVLLAPSSSPYVLELMLTDAEKVFGECHQEGPIAFEDCIPLDKMKTCKKIGEGVFGEVFQIHSERGPVALKIIPIEGTEKVNGEPQKSFGEILPEIIISKELSLLSEESVNRTVGFISLYSVHCVQGAYPKHLLKAWDKYHKETGSDNDRPDFFGNEQLFMVLEFEFGGRDLSCMCRSFSSVTQARSILHQVTASLAVAEQELHFEHRDLHWGNVLVKTTKEKALHYMLSGTTHTIPTEGIQVNIIDYTLSRLEKDGLTVFCDLATEEELFQGTGDYQFDIYRQMKAENSNNWTGYHPHSNVLWLHYLADKLLNGMRYKKKASTPALKNIKMQLTKFHKEVLTFESAHDVLQNSSLFQ</sequence>
<dbReference type="InterPro" id="IPR024604">
    <property type="entry name" value="GSG2_C"/>
</dbReference>
<dbReference type="Gene3D" id="1.10.510.10">
    <property type="entry name" value="Transferase(Phosphotransferase) domain 1"/>
    <property type="match status" value="1"/>
</dbReference>
<evidence type="ECO:0000256" key="8">
    <source>
        <dbReference type="ARBA" id="ARBA00048679"/>
    </source>
</evidence>
<feature type="compositionally biased region" description="Basic residues" evidence="10">
    <location>
        <begin position="83"/>
        <end position="95"/>
    </location>
</feature>
<keyword evidence="13" id="KW-1185">Reference proteome</keyword>
<accession>A0ABQ9D7D6</accession>
<evidence type="ECO:0000256" key="3">
    <source>
        <dbReference type="ARBA" id="ARBA00022679"/>
    </source>
</evidence>
<dbReference type="InterPro" id="IPR000719">
    <property type="entry name" value="Prot_kinase_dom"/>
</dbReference>
<keyword evidence="3" id="KW-0808">Transferase</keyword>
<dbReference type="PANTHER" id="PTHR24419">
    <property type="entry name" value="INTERLEUKIN-1 RECEPTOR-ASSOCIATED KINASE"/>
    <property type="match status" value="1"/>
</dbReference>
<name>A0ABQ9D7D6_9PASS</name>
<evidence type="ECO:0000313" key="12">
    <source>
        <dbReference type="EMBL" id="KAJ7416440.1"/>
    </source>
</evidence>
<keyword evidence="4 9" id="KW-0547">Nucleotide-binding</keyword>
<evidence type="ECO:0000256" key="2">
    <source>
        <dbReference type="ARBA" id="ARBA00022527"/>
    </source>
</evidence>
<feature type="compositionally biased region" description="Basic and acidic residues" evidence="10">
    <location>
        <begin position="105"/>
        <end position="154"/>
    </location>
</feature>
<feature type="compositionally biased region" description="Low complexity" evidence="10">
    <location>
        <begin position="39"/>
        <end position="59"/>
    </location>
</feature>
<evidence type="ECO:0000313" key="13">
    <source>
        <dbReference type="Proteomes" id="UP001145742"/>
    </source>
</evidence>
<dbReference type="Proteomes" id="UP001145742">
    <property type="component" value="Unassembled WGS sequence"/>
</dbReference>
<comment type="caution">
    <text evidence="12">The sequence shown here is derived from an EMBL/GenBank/DDBJ whole genome shotgun (WGS) entry which is preliminary data.</text>
</comment>
<dbReference type="PROSITE" id="PS00107">
    <property type="entry name" value="PROTEIN_KINASE_ATP"/>
    <property type="match status" value="1"/>
</dbReference>
<feature type="compositionally biased region" description="Pro residues" evidence="10">
    <location>
        <begin position="188"/>
        <end position="200"/>
    </location>
</feature>
<dbReference type="PROSITE" id="PS50011">
    <property type="entry name" value="PROTEIN_KINASE_DOM"/>
    <property type="match status" value="1"/>
</dbReference>
<dbReference type="SMART" id="SM01331">
    <property type="entry name" value="DUF3635"/>
    <property type="match status" value="1"/>
</dbReference>
<evidence type="ECO:0000256" key="6">
    <source>
        <dbReference type="ARBA" id="ARBA00022840"/>
    </source>
</evidence>
<feature type="compositionally biased region" description="Basic residues" evidence="10">
    <location>
        <begin position="290"/>
        <end position="302"/>
    </location>
</feature>
<reference evidence="12" key="1">
    <citation type="submission" date="2019-10" db="EMBL/GenBank/DDBJ databases">
        <authorList>
            <person name="Soares A.E.R."/>
            <person name="Aleixo A."/>
            <person name="Schneider P."/>
            <person name="Miyaki C.Y."/>
            <person name="Schneider M.P."/>
            <person name="Mello C."/>
            <person name="Vasconcelos A.T.R."/>
        </authorList>
    </citation>
    <scope>NUCLEOTIDE SEQUENCE</scope>
    <source>
        <tissue evidence="12">Muscle</tissue>
    </source>
</reference>
<evidence type="ECO:0000259" key="11">
    <source>
        <dbReference type="PROSITE" id="PS50011"/>
    </source>
</evidence>
<keyword evidence="2" id="KW-0723">Serine/threonine-protein kinase</keyword>
<evidence type="ECO:0000256" key="10">
    <source>
        <dbReference type="SAM" id="MobiDB-lite"/>
    </source>
</evidence>
<feature type="compositionally biased region" description="Low complexity" evidence="10">
    <location>
        <begin position="201"/>
        <end position="210"/>
    </location>
</feature>
<keyword evidence="5 12" id="KW-0418">Kinase</keyword>
<comment type="catalytic activity">
    <reaction evidence="7">
        <text>L-threonyl-[protein] + ATP = O-phospho-L-threonyl-[protein] + ADP + H(+)</text>
        <dbReference type="Rhea" id="RHEA:46608"/>
        <dbReference type="Rhea" id="RHEA-COMP:11060"/>
        <dbReference type="Rhea" id="RHEA-COMP:11605"/>
        <dbReference type="ChEBI" id="CHEBI:15378"/>
        <dbReference type="ChEBI" id="CHEBI:30013"/>
        <dbReference type="ChEBI" id="CHEBI:30616"/>
        <dbReference type="ChEBI" id="CHEBI:61977"/>
        <dbReference type="ChEBI" id="CHEBI:456216"/>
        <dbReference type="EC" id="2.7.11.1"/>
    </reaction>
</comment>
<gene>
    <name evidence="12" type="primary">GSG2</name>
    <name evidence="12" type="ORF">WISP_71891</name>
</gene>
<dbReference type="InterPro" id="IPR017441">
    <property type="entry name" value="Protein_kinase_ATP_BS"/>
</dbReference>
<feature type="region of interest" description="Disordered" evidence="10">
    <location>
        <begin position="515"/>
        <end position="559"/>
    </location>
</feature>
<dbReference type="PANTHER" id="PTHR24419:SF18">
    <property type="entry name" value="SERINE_THREONINE-PROTEIN KINASE HASPIN"/>
    <property type="match status" value="1"/>
</dbReference>